<dbReference type="GO" id="GO:0046872">
    <property type="term" value="F:metal ion binding"/>
    <property type="evidence" value="ECO:0007669"/>
    <property type="project" value="UniProtKB-UniRule"/>
</dbReference>
<feature type="binding site" evidence="8">
    <location>
        <begin position="151"/>
        <end position="152"/>
    </location>
    <ligand>
        <name>NAD(+)</name>
        <dbReference type="ChEBI" id="CHEBI:57540"/>
    </ligand>
</feature>
<reference evidence="9 10" key="2">
    <citation type="journal article" date="2010" name="Stand. Genomic Sci.">
        <title>Complete genome sequence of Sulfurospirillum deleyianum type strain (5175).</title>
        <authorList>
            <person name="Sikorski J."/>
            <person name="Lapidus A."/>
            <person name="Copeland A."/>
            <person name="Glavina Del Rio T."/>
            <person name="Nolan M."/>
            <person name="Lucas S."/>
            <person name="Chen F."/>
            <person name="Tice H."/>
            <person name="Cheng J.F."/>
            <person name="Saunders E."/>
            <person name="Bruce D."/>
            <person name="Goodwin L."/>
            <person name="Pitluck S."/>
            <person name="Ovchinnikova G."/>
            <person name="Pati A."/>
            <person name="Ivanova N."/>
            <person name="Mavromatis K."/>
            <person name="Chen A."/>
            <person name="Palaniappan K."/>
            <person name="Chain P."/>
            <person name="Land M."/>
            <person name="Hauser L."/>
            <person name="Chang Y.J."/>
            <person name="Jeffries C.D."/>
            <person name="Brettin T."/>
            <person name="Detter J.C."/>
            <person name="Han C."/>
            <person name="Rohde M."/>
            <person name="Lang E."/>
            <person name="Spring S."/>
            <person name="Goker M."/>
            <person name="Bristow J."/>
            <person name="Eisen J.A."/>
            <person name="Markowitz V."/>
            <person name="Hugenholtz P."/>
            <person name="Kyrpides N.C."/>
            <person name="Klenk H.P."/>
        </authorList>
    </citation>
    <scope>NUCLEOTIDE SEQUENCE [LARGE SCALE GENOMIC DNA]</scope>
    <source>
        <strain evidence="10">ATCC 51133 / DSM 6946 / 5175</strain>
    </source>
</reference>
<evidence type="ECO:0000256" key="5">
    <source>
        <dbReference type="ARBA" id="ARBA00022857"/>
    </source>
</evidence>
<dbReference type="InterPro" id="IPR002504">
    <property type="entry name" value="NADK"/>
</dbReference>
<comment type="similarity">
    <text evidence="8">Belongs to the NAD kinase family.</text>
</comment>
<keyword evidence="6 8" id="KW-0520">NAD</keyword>
<comment type="function">
    <text evidence="8">Involved in the regulation of the intracellular balance of NAD and NADP, and is a key enzyme in the biosynthesis of NADP. Catalyzes specifically the phosphorylation on 2'-hydroxyl of the adenosine moiety of NAD to yield NADP.</text>
</comment>
<evidence type="ECO:0000256" key="6">
    <source>
        <dbReference type="ARBA" id="ARBA00023027"/>
    </source>
</evidence>
<dbReference type="OrthoDB" id="9774737at2"/>
<dbReference type="HAMAP" id="MF_00361">
    <property type="entry name" value="NAD_kinase"/>
    <property type="match status" value="1"/>
</dbReference>
<feature type="binding site" evidence="8">
    <location>
        <begin position="78"/>
        <end position="79"/>
    </location>
    <ligand>
        <name>NAD(+)</name>
        <dbReference type="ChEBI" id="CHEBI:57540"/>
    </ligand>
</feature>
<comment type="catalytic activity">
    <reaction evidence="7 8">
        <text>NAD(+) + ATP = ADP + NADP(+) + H(+)</text>
        <dbReference type="Rhea" id="RHEA:18629"/>
        <dbReference type="ChEBI" id="CHEBI:15378"/>
        <dbReference type="ChEBI" id="CHEBI:30616"/>
        <dbReference type="ChEBI" id="CHEBI:57540"/>
        <dbReference type="ChEBI" id="CHEBI:58349"/>
        <dbReference type="ChEBI" id="CHEBI:456216"/>
        <dbReference type="EC" id="2.7.1.23"/>
    </reaction>
</comment>
<dbReference type="Pfam" id="PF20143">
    <property type="entry name" value="NAD_kinase_C"/>
    <property type="match status" value="1"/>
</dbReference>
<sequence length="291" mass="32328">MKITHHTHPLTTIKTVGLVCKPNDTSLLAYVCEIQSALKRHGVQMLIEEKSAHMLAMDGVSFEHMCLQSDLLISLGGDGTLISLCRRSFAYHKPVLGIHAGQLGFLTDIQTDEMSHFIEGLFNGNYRIDTRMMLEISLHVKGKIEKIVAFNDIVLSRSKISHMSTIKAYVDGKLFNSYYGDGLIVSTPTGSTAYNLSAGGPVVYPLTEALILTPICPHSLSQRPLVLPVDFEIAFESDGDTVIVVDGQDTYQMNEIERVCVRSAKQGAQLIHSLDRDYFDILKKKLHWGHL</sequence>
<dbReference type="InterPro" id="IPR016064">
    <property type="entry name" value="NAD/diacylglycerol_kinase_sf"/>
</dbReference>
<dbReference type="HOGENOM" id="CLU_008831_0_3_7"/>
<dbReference type="Proteomes" id="UP000002222">
    <property type="component" value="Chromosome"/>
</dbReference>
<feature type="binding site" evidence="8">
    <location>
        <position position="248"/>
    </location>
    <ligand>
        <name>NAD(+)</name>
        <dbReference type="ChEBI" id="CHEBI:57540"/>
    </ligand>
</feature>
<feature type="active site" description="Proton acceptor" evidence="8">
    <location>
        <position position="78"/>
    </location>
</feature>
<dbReference type="SUPFAM" id="SSF111331">
    <property type="entry name" value="NAD kinase/diacylglycerol kinase-like"/>
    <property type="match status" value="1"/>
</dbReference>
<reference evidence="10" key="1">
    <citation type="submission" date="2009-11" db="EMBL/GenBank/DDBJ databases">
        <title>The complete genome of Sulfurospirillum deleyianum DSM 6946.</title>
        <authorList>
            <consortium name="US DOE Joint Genome Institute (JGI-PGF)"/>
            <person name="Lucas S."/>
            <person name="Copeland A."/>
            <person name="Lapidus A."/>
            <person name="Glavina del Rio T."/>
            <person name="Dalin E."/>
            <person name="Tice H."/>
            <person name="Bruce D."/>
            <person name="Goodwin L."/>
            <person name="Pitluck S."/>
            <person name="Kyrpides N."/>
            <person name="Mavromatis K."/>
            <person name="Ivanova N."/>
            <person name="Ovchinnikova G."/>
            <person name="Munk A.C."/>
            <person name="Lu M."/>
            <person name="Brettin T."/>
            <person name="Detter J.C."/>
            <person name="Han C."/>
            <person name="Tapia R."/>
            <person name="Larimer F."/>
            <person name="Land M."/>
            <person name="Hauser L."/>
            <person name="Markowitz V."/>
            <person name="Cheng J.F."/>
            <person name="Hugenholtz P."/>
            <person name="Woyke T."/>
            <person name="Wu D."/>
            <person name="Aumann P."/>
            <person name="Schneider S."/>
            <person name="Lang E."/>
            <person name="Spring S."/>
            <person name="Klenk H.P."/>
            <person name="Eisen J.A."/>
        </authorList>
    </citation>
    <scope>NUCLEOTIDE SEQUENCE [LARGE SCALE GENOMIC DNA]</scope>
    <source>
        <strain evidence="10">ATCC 51133 / DSM 6946 / 5175</strain>
    </source>
</reference>
<dbReference type="Gene3D" id="3.40.50.10330">
    <property type="entry name" value="Probable inorganic polyphosphate/atp-NAD kinase, domain 1"/>
    <property type="match status" value="1"/>
</dbReference>
<comment type="subcellular location">
    <subcellularLocation>
        <location evidence="8">Cytoplasm</location>
    </subcellularLocation>
</comment>
<comment type="caution">
    <text evidence="8">Lacks conserved residue(s) required for the propagation of feature annotation.</text>
</comment>
<evidence type="ECO:0000256" key="1">
    <source>
        <dbReference type="ARBA" id="ARBA00022679"/>
    </source>
</evidence>
<dbReference type="InterPro" id="IPR017437">
    <property type="entry name" value="ATP-NAD_kinase_PpnK-typ_C"/>
</dbReference>
<evidence type="ECO:0000256" key="4">
    <source>
        <dbReference type="ARBA" id="ARBA00022840"/>
    </source>
</evidence>
<feature type="binding site" evidence="8">
    <location>
        <position position="181"/>
    </location>
    <ligand>
        <name>NAD(+)</name>
        <dbReference type="ChEBI" id="CHEBI:57540"/>
    </ligand>
</feature>
<feature type="binding site" evidence="8">
    <location>
        <begin position="192"/>
        <end position="197"/>
    </location>
    <ligand>
        <name>NAD(+)</name>
        <dbReference type="ChEBI" id="CHEBI:57540"/>
    </ligand>
</feature>
<dbReference type="GO" id="GO:0003951">
    <property type="term" value="F:NAD+ kinase activity"/>
    <property type="evidence" value="ECO:0007669"/>
    <property type="project" value="UniProtKB-UniRule"/>
</dbReference>
<proteinExistence type="inferred from homology"/>
<name>D1B076_SULD5</name>
<evidence type="ECO:0000256" key="3">
    <source>
        <dbReference type="ARBA" id="ARBA00022777"/>
    </source>
</evidence>
<evidence type="ECO:0000256" key="2">
    <source>
        <dbReference type="ARBA" id="ARBA00022741"/>
    </source>
</evidence>
<keyword evidence="1 8" id="KW-0808">Transferase</keyword>
<protein>
    <recommendedName>
        <fullName evidence="8">NAD kinase</fullName>
        <ecNumber evidence="8">2.7.1.23</ecNumber>
    </recommendedName>
    <alternativeName>
        <fullName evidence="8">ATP-dependent NAD kinase</fullName>
    </alternativeName>
</protein>
<evidence type="ECO:0000256" key="8">
    <source>
        <dbReference type="HAMAP-Rule" id="MF_00361"/>
    </source>
</evidence>
<feature type="binding site" evidence="8">
    <location>
        <position position="162"/>
    </location>
    <ligand>
        <name>NAD(+)</name>
        <dbReference type="ChEBI" id="CHEBI:57540"/>
    </ligand>
</feature>
<dbReference type="RefSeq" id="WP_012856459.1">
    <property type="nucleotide sequence ID" value="NC_013512.1"/>
</dbReference>
<dbReference type="GO" id="GO:0019674">
    <property type="term" value="P:NAD+ metabolic process"/>
    <property type="evidence" value="ECO:0007669"/>
    <property type="project" value="InterPro"/>
</dbReference>
<keyword evidence="10" id="KW-1185">Reference proteome</keyword>
<keyword evidence="4 8" id="KW-0067">ATP-binding</keyword>
<dbReference type="STRING" id="525898.Sdel_0657"/>
<dbReference type="FunFam" id="2.60.200.30:FF:000009">
    <property type="entry name" value="Poly(P)/ATP NAD kinase"/>
    <property type="match status" value="1"/>
</dbReference>
<dbReference type="GO" id="GO:0051287">
    <property type="term" value="F:NAD binding"/>
    <property type="evidence" value="ECO:0007669"/>
    <property type="project" value="UniProtKB-ARBA"/>
</dbReference>
<dbReference type="Gene3D" id="2.60.200.30">
    <property type="entry name" value="Probable inorganic polyphosphate/atp-NAD kinase, domain 2"/>
    <property type="match status" value="1"/>
</dbReference>
<dbReference type="NCBIfam" id="NF010679">
    <property type="entry name" value="PRK14077.1"/>
    <property type="match status" value="1"/>
</dbReference>
<comment type="cofactor">
    <cofactor evidence="8">
        <name>a divalent metal cation</name>
        <dbReference type="ChEBI" id="CHEBI:60240"/>
    </cofactor>
</comment>
<evidence type="ECO:0000256" key="7">
    <source>
        <dbReference type="ARBA" id="ARBA00047925"/>
    </source>
</evidence>
<dbReference type="GO" id="GO:0005737">
    <property type="term" value="C:cytoplasm"/>
    <property type="evidence" value="ECO:0007669"/>
    <property type="project" value="UniProtKB-SubCell"/>
</dbReference>
<dbReference type="EMBL" id="CP001816">
    <property type="protein sequence ID" value="ACZ11693.1"/>
    <property type="molecule type" value="Genomic_DNA"/>
</dbReference>
<evidence type="ECO:0000313" key="9">
    <source>
        <dbReference type="EMBL" id="ACZ11693.1"/>
    </source>
</evidence>
<keyword evidence="2 8" id="KW-0547">Nucleotide-binding</keyword>
<keyword evidence="5 8" id="KW-0521">NADP</keyword>
<keyword evidence="8" id="KW-0963">Cytoplasm</keyword>
<accession>D1B076</accession>
<gene>
    <name evidence="8" type="primary">nadK</name>
    <name evidence="9" type="ordered locus">Sdel_0657</name>
</gene>
<organism evidence="9 10">
    <name type="scientific">Sulfurospirillum deleyianum (strain ATCC 51133 / DSM 6946 / 5175)</name>
    <dbReference type="NCBI Taxonomy" id="525898"/>
    <lineage>
        <taxon>Bacteria</taxon>
        <taxon>Pseudomonadati</taxon>
        <taxon>Campylobacterota</taxon>
        <taxon>Epsilonproteobacteria</taxon>
        <taxon>Campylobacterales</taxon>
        <taxon>Sulfurospirillaceae</taxon>
        <taxon>Sulfurospirillum</taxon>
    </lineage>
</organism>
<dbReference type="KEGG" id="sdl:Sdel_0657"/>
<dbReference type="GO" id="GO:0006741">
    <property type="term" value="P:NADP+ biosynthetic process"/>
    <property type="evidence" value="ECO:0007669"/>
    <property type="project" value="UniProtKB-UniRule"/>
</dbReference>
<dbReference type="GO" id="GO:0005524">
    <property type="term" value="F:ATP binding"/>
    <property type="evidence" value="ECO:0007669"/>
    <property type="project" value="UniProtKB-KW"/>
</dbReference>
<dbReference type="AlphaFoldDB" id="D1B076"/>
<keyword evidence="3 8" id="KW-0418">Kinase</keyword>
<dbReference type="InterPro" id="IPR017438">
    <property type="entry name" value="ATP-NAD_kinase_N"/>
</dbReference>
<evidence type="ECO:0000313" key="10">
    <source>
        <dbReference type="Proteomes" id="UP000002222"/>
    </source>
</evidence>
<dbReference type="PANTHER" id="PTHR20275">
    <property type="entry name" value="NAD KINASE"/>
    <property type="match status" value="1"/>
</dbReference>
<dbReference type="Pfam" id="PF01513">
    <property type="entry name" value="NAD_kinase"/>
    <property type="match status" value="1"/>
</dbReference>
<dbReference type="eggNOG" id="COG0061">
    <property type="taxonomic scope" value="Bacteria"/>
</dbReference>
<dbReference type="PANTHER" id="PTHR20275:SF0">
    <property type="entry name" value="NAD KINASE"/>
    <property type="match status" value="1"/>
</dbReference>
<dbReference type="EC" id="2.7.1.23" evidence="8"/>